<dbReference type="Pfam" id="PF07696">
    <property type="entry name" value="7TMR-DISMED2"/>
    <property type="match status" value="1"/>
</dbReference>
<dbReference type="PANTHER" id="PTHR33121">
    <property type="entry name" value="CYCLIC DI-GMP PHOSPHODIESTERASE PDEF"/>
    <property type="match status" value="1"/>
</dbReference>
<dbReference type="PROSITE" id="PS50883">
    <property type="entry name" value="EAL"/>
    <property type="match status" value="1"/>
</dbReference>
<dbReference type="Pfam" id="PF07695">
    <property type="entry name" value="7TMR-DISM_7TM"/>
    <property type="match status" value="1"/>
</dbReference>
<dbReference type="PANTHER" id="PTHR33121:SF79">
    <property type="entry name" value="CYCLIC DI-GMP PHOSPHODIESTERASE PDED-RELATED"/>
    <property type="match status" value="1"/>
</dbReference>
<accession>A0ABU9G3X4</accession>
<feature type="domain" description="EAL" evidence="3">
    <location>
        <begin position="561"/>
        <end position="812"/>
    </location>
</feature>
<evidence type="ECO:0000313" key="4">
    <source>
        <dbReference type="EMBL" id="MEL0613203.1"/>
    </source>
</evidence>
<feature type="transmembrane region" description="Helical" evidence="1">
    <location>
        <begin position="197"/>
        <end position="215"/>
    </location>
</feature>
<feature type="transmembrane region" description="Helical" evidence="1">
    <location>
        <begin position="288"/>
        <end position="307"/>
    </location>
</feature>
<dbReference type="CDD" id="cd01948">
    <property type="entry name" value="EAL"/>
    <property type="match status" value="1"/>
</dbReference>
<evidence type="ECO:0000313" key="5">
    <source>
        <dbReference type="Proteomes" id="UP001379949"/>
    </source>
</evidence>
<proteinExistence type="predicted"/>
<dbReference type="InterPro" id="IPR029787">
    <property type="entry name" value="Nucleotide_cyclase"/>
</dbReference>
<feature type="transmembrane region" description="Helical" evidence="1">
    <location>
        <begin position="319"/>
        <end position="339"/>
    </location>
</feature>
<dbReference type="SMART" id="SM00052">
    <property type="entry name" value="EAL"/>
    <property type="match status" value="1"/>
</dbReference>
<comment type="caution">
    <text evidence="4">The sequence shown here is derived from an EMBL/GenBank/DDBJ whole genome shotgun (WGS) entry which is preliminary data.</text>
</comment>
<evidence type="ECO:0000256" key="1">
    <source>
        <dbReference type="SAM" id="Phobius"/>
    </source>
</evidence>
<dbReference type="SUPFAM" id="SSF141868">
    <property type="entry name" value="EAL domain-like"/>
    <property type="match status" value="1"/>
</dbReference>
<sequence length="812" mass="93173">MKFFLFLFVLLFGSYAQAYDVDKVVLSSLPTYVQKDKDSLPFIFSKAPFDKANYKASQRFSDHVIWHKIHFPTPNKAVTVDLQMNNYLIDDLDFYFLQNGKQTEHWRRGANQTWQNQVAYYNGIWIQLTLQPEQDNTLYIRKQSRGPLLTPMQLHQNADTAITKLSTTLFWTIALTSVLVLLAFNFIIFLQFRYAAFGYYLAFHCFILLSLAMMMGASRWFFPEFIHHWLIESKVTLFVLAAWSLYRFTVGFLPTVRVQTPTHRRYWVDCIFFAYLLISVFFSEKISAILFIIMQVSMIIFCLRYGLKSYREGFIAARFYLFAIIMVSIGSSINSMMYWDIVPFNNITKTALPFCNFLELLGFAIAFTDKAKQIELNTTLKIQTDGSTGLPNRYYYFEVLQAKLASMTHSDLALVMIEITSHSQLSQAYGPNQAEQATSTLIKNLDNSLAEMDSVLSLSLPNNTTRKLVRISTNKVAFICVSKQELAHQIESVQRFLDTPILIGHLDFHYQYNIGSALYPSQSNTLDSLYQNALIACNYSRVDIGTWQPFNQTLKQNYAHQLHLLTLLTQDLKSGCLYFEIQPQVNLATRQITGGEVLLRWNNKQLGQVSPGEFIPLAEQAGLICKLTDFVIFKVFKWAAQHPKLLENRTLSLNISALDMLYEGFAARVISLQQYYQLPASQLVIEITETSIFENSQVMFDNVNRFHKAGFKLSIDDFGVGYSSMQNLIALQTNELKVDRFFVAQSLTDKSSAILCRNMIQLSSEMGIISVAEGIESEEVALQLEQWHCLIGQGYHLYRPMPCEDYLSLLGS</sequence>
<dbReference type="SMART" id="SM00267">
    <property type="entry name" value="GGDEF"/>
    <property type="match status" value="1"/>
</dbReference>
<dbReference type="InterPro" id="IPR000160">
    <property type="entry name" value="GGDEF_dom"/>
</dbReference>
<dbReference type="RefSeq" id="WP_341567000.1">
    <property type="nucleotide sequence ID" value="NZ_JBAKAR010000005.1"/>
</dbReference>
<evidence type="ECO:0000259" key="3">
    <source>
        <dbReference type="PROSITE" id="PS50883"/>
    </source>
</evidence>
<keyword evidence="1" id="KW-0472">Membrane</keyword>
<name>A0ABU9G3X4_9GAMM</name>
<dbReference type="InterPro" id="IPR050706">
    <property type="entry name" value="Cyclic-di-GMP_PDE-like"/>
</dbReference>
<dbReference type="InterPro" id="IPR011623">
    <property type="entry name" value="7TMR_DISM_rcpt_extracell_dom1"/>
</dbReference>
<keyword evidence="5" id="KW-1185">Reference proteome</keyword>
<feature type="transmembrane region" description="Helical" evidence="1">
    <location>
        <begin position="169"/>
        <end position="190"/>
    </location>
</feature>
<protein>
    <submittedName>
        <fullName evidence="4">EAL domain-containing protein</fullName>
    </submittedName>
</protein>
<keyword evidence="1" id="KW-0812">Transmembrane</keyword>
<dbReference type="InterPro" id="IPR035919">
    <property type="entry name" value="EAL_sf"/>
</dbReference>
<dbReference type="Proteomes" id="UP001379949">
    <property type="component" value="Unassembled WGS sequence"/>
</dbReference>
<dbReference type="Gene3D" id="2.60.40.2380">
    <property type="match status" value="1"/>
</dbReference>
<dbReference type="Pfam" id="PF00563">
    <property type="entry name" value="EAL"/>
    <property type="match status" value="1"/>
</dbReference>
<dbReference type="EMBL" id="JBAKAR010000005">
    <property type="protein sequence ID" value="MEL0613203.1"/>
    <property type="molecule type" value="Genomic_DNA"/>
</dbReference>
<dbReference type="InterPro" id="IPR011622">
    <property type="entry name" value="7TMR_DISM_rcpt_extracell_dom2"/>
</dbReference>
<feature type="signal peptide" evidence="2">
    <location>
        <begin position="1"/>
        <end position="18"/>
    </location>
</feature>
<dbReference type="Gene3D" id="3.30.70.270">
    <property type="match status" value="1"/>
</dbReference>
<reference evidence="4 5" key="1">
    <citation type="submission" date="2024-02" db="EMBL/GenBank/DDBJ databases">
        <title>Bacteria isolated from the canopy kelp, Nereocystis luetkeana.</title>
        <authorList>
            <person name="Pfister C.A."/>
            <person name="Younker I.T."/>
            <person name="Light S.H."/>
        </authorList>
    </citation>
    <scope>NUCLEOTIDE SEQUENCE [LARGE SCALE GENOMIC DNA]</scope>
    <source>
        <strain evidence="4 5">TI.4.07</strain>
    </source>
</reference>
<dbReference type="SUPFAM" id="SSF55073">
    <property type="entry name" value="Nucleotide cyclase"/>
    <property type="match status" value="1"/>
</dbReference>
<feature type="transmembrane region" description="Helical" evidence="1">
    <location>
        <begin position="266"/>
        <end position="282"/>
    </location>
</feature>
<keyword evidence="2" id="KW-0732">Signal</keyword>
<feature type="chain" id="PRO_5046198731" evidence="2">
    <location>
        <begin position="19"/>
        <end position="812"/>
    </location>
</feature>
<dbReference type="InterPro" id="IPR043128">
    <property type="entry name" value="Rev_trsase/Diguanyl_cyclase"/>
</dbReference>
<dbReference type="InterPro" id="IPR001633">
    <property type="entry name" value="EAL_dom"/>
</dbReference>
<organism evidence="4 5">
    <name type="scientific">Marinomonas arenicola</name>
    <dbReference type="NCBI Taxonomy" id="569601"/>
    <lineage>
        <taxon>Bacteria</taxon>
        <taxon>Pseudomonadati</taxon>
        <taxon>Pseudomonadota</taxon>
        <taxon>Gammaproteobacteria</taxon>
        <taxon>Oceanospirillales</taxon>
        <taxon>Oceanospirillaceae</taxon>
        <taxon>Marinomonas</taxon>
    </lineage>
</organism>
<dbReference type="Gene3D" id="3.20.20.450">
    <property type="entry name" value="EAL domain"/>
    <property type="match status" value="1"/>
</dbReference>
<evidence type="ECO:0000256" key="2">
    <source>
        <dbReference type="SAM" id="SignalP"/>
    </source>
</evidence>
<keyword evidence="1" id="KW-1133">Transmembrane helix</keyword>
<dbReference type="Pfam" id="PF00990">
    <property type="entry name" value="GGDEF"/>
    <property type="match status" value="1"/>
</dbReference>
<gene>
    <name evidence="4" type="ORF">V6242_08595</name>
</gene>
<feature type="transmembrane region" description="Helical" evidence="1">
    <location>
        <begin position="235"/>
        <end position="254"/>
    </location>
</feature>